<accession>A0A0A9E7B8</accession>
<proteinExistence type="predicted"/>
<reference evidence="1" key="1">
    <citation type="submission" date="2014-09" db="EMBL/GenBank/DDBJ databases">
        <authorList>
            <person name="Magalhaes I.L.F."/>
            <person name="Oliveira U."/>
            <person name="Santos F.R."/>
            <person name="Vidigal T.H.D.A."/>
            <person name="Brescovit A.D."/>
            <person name="Santos A.J."/>
        </authorList>
    </citation>
    <scope>NUCLEOTIDE SEQUENCE</scope>
    <source>
        <tissue evidence="1">Shoot tissue taken approximately 20 cm above the soil surface</tissue>
    </source>
</reference>
<name>A0A0A9E7B8_ARUDO</name>
<dbReference type="AlphaFoldDB" id="A0A0A9E7B8"/>
<evidence type="ECO:0000313" key="1">
    <source>
        <dbReference type="EMBL" id="JAD91882.1"/>
    </source>
</evidence>
<protein>
    <submittedName>
        <fullName evidence="1">Uncharacterized protein</fullName>
    </submittedName>
</protein>
<dbReference type="EMBL" id="GBRH01206013">
    <property type="protein sequence ID" value="JAD91882.1"/>
    <property type="molecule type" value="Transcribed_RNA"/>
</dbReference>
<organism evidence="1">
    <name type="scientific">Arundo donax</name>
    <name type="common">Giant reed</name>
    <name type="synonym">Donax arundinaceus</name>
    <dbReference type="NCBI Taxonomy" id="35708"/>
    <lineage>
        <taxon>Eukaryota</taxon>
        <taxon>Viridiplantae</taxon>
        <taxon>Streptophyta</taxon>
        <taxon>Embryophyta</taxon>
        <taxon>Tracheophyta</taxon>
        <taxon>Spermatophyta</taxon>
        <taxon>Magnoliopsida</taxon>
        <taxon>Liliopsida</taxon>
        <taxon>Poales</taxon>
        <taxon>Poaceae</taxon>
        <taxon>PACMAD clade</taxon>
        <taxon>Arundinoideae</taxon>
        <taxon>Arundineae</taxon>
        <taxon>Arundo</taxon>
    </lineage>
</organism>
<reference evidence="1" key="2">
    <citation type="journal article" date="2015" name="Data Brief">
        <title>Shoot transcriptome of the giant reed, Arundo donax.</title>
        <authorList>
            <person name="Barrero R.A."/>
            <person name="Guerrero F.D."/>
            <person name="Moolhuijzen P."/>
            <person name="Goolsby J.A."/>
            <person name="Tidwell J."/>
            <person name="Bellgard S.E."/>
            <person name="Bellgard M.I."/>
        </authorList>
    </citation>
    <scope>NUCLEOTIDE SEQUENCE</scope>
    <source>
        <tissue evidence="1">Shoot tissue taken approximately 20 cm above the soil surface</tissue>
    </source>
</reference>
<sequence>MLVRSSATGNSHTSTVLSFDSLIVSADRWLVKADSARNPAIPLCPFADAKSAGLLPEGNSEVGSDNAPAAAPFAIRTPTVRSLPKDAAQ</sequence>